<dbReference type="AlphaFoldDB" id="B6AHW5"/>
<dbReference type="Proteomes" id="UP000001460">
    <property type="component" value="Unassembled WGS sequence"/>
</dbReference>
<evidence type="ECO:0000313" key="7">
    <source>
        <dbReference type="Proteomes" id="UP000001460"/>
    </source>
</evidence>
<gene>
    <name evidence="6" type="ORF">CMU_028800</name>
</gene>
<accession>B6AHW5</accession>
<reference evidence="6" key="1">
    <citation type="submission" date="2008-06" db="EMBL/GenBank/DDBJ databases">
        <authorList>
            <person name="Lorenzi H."/>
            <person name="Inman J."/>
            <person name="Miller J."/>
            <person name="Schobel S."/>
            <person name="Amedeo P."/>
            <person name="Caler E.V."/>
            <person name="da Silva J."/>
        </authorList>
    </citation>
    <scope>NUCLEOTIDE SEQUENCE [LARGE SCALE GENOMIC DNA]</scope>
    <source>
        <strain evidence="6">RN66</strain>
    </source>
</reference>
<keyword evidence="3 5" id="KW-1133">Transmembrane helix</keyword>
<dbReference type="InterPro" id="IPR002781">
    <property type="entry name" value="TM_pro_TauE-like"/>
</dbReference>
<keyword evidence="7" id="KW-1185">Reference proteome</keyword>
<feature type="transmembrane region" description="Helical" evidence="5">
    <location>
        <begin position="317"/>
        <end position="336"/>
    </location>
</feature>
<feature type="transmembrane region" description="Helical" evidence="5">
    <location>
        <begin position="61"/>
        <end position="91"/>
    </location>
</feature>
<name>B6AHW5_CRYMR</name>
<evidence type="ECO:0000256" key="3">
    <source>
        <dbReference type="ARBA" id="ARBA00022989"/>
    </source>
</evidence>
<dbReference type="STRING" id="441375.B6AHW5"/>
<dbReference type="GeneID" id="6997320"/>
<dbReference type="PANTHER" id="PTHR14255:SF3">
    <property type="entry name" value="SULFITE EXPORTER TAUE_SAFE FAMILY PROTEIN 5-RELATED"/>
    <property type="match status" value="1"/>
</dbReference>
<evidence type="ECO:0000256" key="1">
    <source>
        <dbReference type="ARBA" id="ARBA00004141"/>
    </source>
</evidence>
<proteinExistence type="predicted"/>
<feature type="transmembrane region" description="Helical" evidence="5">
    <location>
        <begin position="434"/>
        <end position="454"/>
    </location>
</feature>
<evidence type="ECO:0000256" key="2">
    <source>
        <dbReference type="ARBA" id="ARBA00022692"/>
    </source>
</evidence>
<dbReference type="PANTHER" id="PTHR14255">
    <property type="entry name" value="CEREBLON"/>
    <property type="match status" value="1"/>
</dbReference>
<evidence type="ECO:0000313" key="6">
    <source>
        <dbReference type="EMBL" id="EEA07806.1"/>
    </source>
</evidence>
<keyword evidence="4 5" id="KW-0472">Membrane</keyword>
<dbReference type="GO" id="GO:0016020">
    <property type="term" value="C:membrane"/>
    <property type="evidence" value="ECO:0007669"/>
    <property type="project" value="UniProtKB-SubCell"/>
</dbReference>
<dbReference type="RefSeq" id="XP_002142155.1">
    <property type="nucleotide sequence ID" value="XM_002142119.1"/>
</dbReference>
<dbReference type="VEuPathDB" id="CryptoDB:CMU_028800"/>
<feature type="transmembrane region" description="Helical" evidence="5">
    <location>
        <begin position="12"/>
        <end position="29"/>
    </location>
</feature>
<evidence type="ECO:0000256" key="4">
    <source>
        <dbReference type="ARBA" id="ARBA00023136"/>
    </source>
</evidence>
<sequence>MSYIIRLMKSQLQFIFTIIMAIIVISSFAKKAEDTTTIDINKLNKHVRQFNSVCDIKKMDIIALITVGCLGSIAVSAGAGGGVISIPVFLVFMNMPFYQAIALSTSVILGGSLCSVILDIVKKKPELPEYVNTLNYFKSALDNKLDVNLNKLPIMDLPLVIFLSSLLSAGTLLGILISKVLNSILSFLILEFLLIYVFYKTWIKFWKIREMEKITQSENNMEITPFQKFSQESEEKFKILLYISTISKIVEEYNTKHELKQESIMTDLTNRNSSYWFYIGISMKTEFWLVLIILCMLSVWFGLLESGLIITRNSLPYWISWVLNFGILLVIPMISIPKDILISISSIINTQERIYYVINKIKYAFHINSDINESRQFTTLESYLKKSTIQDTKRFLMAYLEIIYIGIIGGITGASGGIQLTTIFYSAQIDPASIAANNSACLVISSLVGFSTYIMEKRVPLFLALLVLATSFIFTMIGKSIINYFVKKYKLVSIVVGILLILITLAIIYLNYNIAIAIINQVLGI</sequence>
<feature type="transmembrane region" description="Helical" evidence="5">
    <location>
        <begin position="491"/>
        <end position="512"/>
    </location>
</feature>
<organism evidence="6 7">
    <name type="scientific">Cryptosporidium muris (strain RN66)</name>
    <dbReference type="NCBI Taxonomy" id="441375"/>
    <lineage>
        <taxon>Eukaryota</taxon>
        <taxon>Sar</taxon>
        <taxon>Alveolata</taxon>
        <taxon>Apicomplexa</taxon>
        <taxon>Conoidasida</taxon>
        <taxon>Coccidia</taxon>
        <taxon>Eucoccidiorida</taxon>
        <taxon>Eimeriorina</taxon>
        <taxon>Cryptosporidiidae</taxon>
        <taxon>Cryptosporidium</taxon>
    </lineage>
</organism>
<comment type="subcellular location">
    <subcellularLocation>
        <location evidence="1">Membrane</location>
        <topology evidence="1">Multi-pass membrane protein</topology>
    </subcellularLocation>
</comment>
<dbReference type="eggNOG" id="ENOG502S2BA">
    <property type="taxonomic scope" value="Eukaryota"/>
</dbReference>
<keyword evidence="2 5" id="KW-0812">Transmembrane</keyword>
<dbReference type="EMBL" id="DS989735">
    <property type="protein sequence ID" value="EEA07806.1"/>
    <property type="molecule type" value="Genomic_DNA"/>
</dbReference>
<dbReference type="OMA" id="TPIWLET"/>
<feature type="transmembrane region" description="Helical" evidence="5">
    <location>
        <begin position="97"/>
        <end position="118"/>
    </location>
</feature>
<dbReference type="Pfam" id="PF01925">
    <property type="entry name" value="TauE"/>
    <property type="match status" value="2"/>
</dbReference>
<dbReference type="GO" id="GO:0016567">
    <property type="term" value="P:protein ubiquitination"/>
    <property type="evidence" value="ECO:0007669"/>
    <property type="project" value="TreeGrafter"/>
</dbReference>
<feature type="transmembrane region" description="Helical" evidence="5">
    <location>
        <begin position="159"/>
        <end position="178"/>
    </location>
</feature>
<evidence type="ECO:0000256" key="5">
    <source>
        <dbReference type="SAM" id="Phobius"/>
    </source>
</evidence>
<dbReference type="GO" id="GO:0031464">
    <property type="term" value="C:Cul4A-RING E3 ubiquitin ligase complex"/>
    <property type="evidence" value="ECO:0007669"/>
    <property type="project" value="TreeGrafter"/>
</dbReference>
<feature type="transmembrane region" description="Helical" evidence="5">
    <location>
        <begin position="461"/>
        <end position="485"/>
    </location>
</feature>
<dbReference type="OrthoDB" id="342890at2759"/>
<protein>
    <recommendedName>
        <fullName evidence="8">Sulfite exporter TauE/SafE family protein</fullName>
    </recommendedName>
</protein>
<feature type="transmembrane region" description="Helical" evidence="5">
    <location>
        <begin position="395"/>
        <end position="414"/>
    </location>
</feature>
<evidence type="ECO:0008006" key="8">
    <source>
        <dbReference type="Google" id="ProtNLM"/>
    </source>
</evidence>
<feature type="transmembrane region" description="Helical" evidence="5">
    <location>
        <begin position="287"/>
        <end position="311"/>
    </location>
</feature>
<feature type="transmembrane region" description="Helical" evidence="5">
    <location>
        <begin position="184"/>
        <end position="203"/>
    </location>
</feature>